<dbReference type="GO" id="GO:0003964">
    <property type="term" value="F:RNA-directed DNA polymerase activity"/>
    <property type="evidence" value="ECO:0007669"/>
    <property type="project" value="UniProtKB-KW"/>
</dbReference>
<dbReference type="AlphaFoldDB" id="A0A8X6LMV8"/>
<name>A0A8X6LMV8_TRICU</name>
<dbReference type="OrthoDB" id="6818650at2759"/>
<reference evidence="1" key="1">
    <citation type="submission" date="2020-07" db="EMBL/GenBank/DDBJ databases">
        <title>Multicomponent nature underlies the extraordinary mechanical properties of spider dragline silk.</title>
        <authorList>
            <person name="Kono N."/>
            <person name="Nakamura H."/>
            <person name="Mori M."/>
            <person name="Yoshida Y."/>
            <person name="Ohtoshi R."/>
            <person name="Malay A.D."/>
            <person name="Moran D.A.P."/>
            <person name="Tomita M."/>
            <person name="Numata K."/>
            <person name="Arakawa K."/>
        </authorList>
    </citation>
    <scope>NUCLEOTIDE SEQUENCE</scope>
</reference>
<evidence type="ECO:0000313" key="2">
    <source>
        <dbReference type="Proteomes" id="UP000887116"/>
    </source>
</evidence>
<gene>
    <name evidence="1" type="primary">X-element ORF2</name>
    <name evidence="1" type="ORF">TNCT_542321</name>
</gene>
<evidence type="ECO:0000313" key="1">
    <source>
        <dbReference type="EMBL" id="GFR15640.1"/>
    </source>
</evidence>
<protein>
    <submittedName>
        <fullName evidence="1">Probable RNA-directed DNA polymerase from transposon X-element</fullName>
    </submittedName>
</protein>
<keyword evidence="1" id="KW-0548">Nucleotidyltransferase</keyword>
<dbReference type="EMBL" id="BMAO01007397">
    <property type="protein sequence ID" value="GFR15640.1"/>
    <property type="molecule type" value="Genomic_DNA"/>
</dbReference>
<keyword evidence="2" id="KW-1185">Reference proteome</keyword>
<organism evidence="1 2">
    <name type="scientific">Trichonephila clavata</name>
    <name type="common">Joro spider</name>
    <name type="synonym">Nephila clavata</name>
    <dbReference type="NCBI Taxonomy" id="2740835"/>
    <lineage>
        <taxon>Eukaryota</taxon>
        <taxon>Metazoa</taxon>
        <taxon>Ecdysozoa</taxon>
        <taxon>Arthropoda</taxon>
        <taxon>Chelicerata</taxon>
        <taxon>Arachnida</taxon>
        <taxon>Araneae</taxon>
        <taxon>Araneomorphae</taxon>
        <taxon>Entelegynae</taxon>
        <taxon>Araneoidea</taxon>
        <taxon>Nephilidae</taxon>
        <taxon>Trichonephila</taxon>
    </lineage>
</organism>
<proteinExistence type="predicted"/>
<accession>A0A8X6LMV8</accession>
<dbReference type="Proteomes" id="UP000887116">
    <property type="component" value="Unassembled WGS sequence"/>
</dbReference>
<sequence>MPPLKLFGRPIPWSTSVDYLGITQDRKLTFKNHLTKIKCKFKQRLASLCNLLYFKSTLTILNKRRNFLQYLQPLLTYGCPIWGMAAQTHLRELQVVQNIALRLTLNAPQYIPRKYIHADLKISPLHARIRELASSFFQNFPNHCNYTIAQAAITTPGLHRHAAASTSLQDIF</sequence>
<comment type="caution">
    <text evidence="1">The sequence shown here is derived from an EMBL/GenBank/DDBJ whole genome shotgun (WGS) entry which is preliminary data.</text>
</comment>
<keyword evidence="1" id="KW-0695">RNA-directed DNA polymerase</keyword>
<keyword evidence="1" id="KW-0808">Transferase</keyword>